<feature type="transmembrane region" description="Helical" evidence="1">
    <location>
        <begin position="34"/>
        <end position="53"/>
    </location>
</feature>
<evidence type="ECO:0008006" key="4">
    <source>
        <dbReference type="Google" id="ProtNLM"/>
    </source>
</evidence>
<dbReference type="EMBL" id="SOFL01000016">
    <property type="protein sequence ID" value="TFC04092.1"/>
    <property type="molecule type" value="Genomic_DNA"/>
</dbReference>
<comment type="caution">
    <text evidence="2">The sequence shown here is derived from an EMBL/GenBank/DDBJ whole genome shotgun (WGS) entry which is preliminary data.</text>
</comment>
<accession>A0A4R8W7C7</accession>
<gene>
    <name evidence="2" type="ORF">E3O42_05700</name>
</gene>
<keyword evidence="3" id="KW-1185">Reference proteome</keyword>
<keyword evidence="1" id="KW-1133">Transmembrane helix</keyword>
<dbReference type="Proteomes" id="UP000297907">
    <property type="component" value="Unassembled WGS sequence"/>
</dbReference>
<organism evidence="2 3">
    <name type="scientific">Cryobacterium adonitolivorans</name>
    <dbReference type="NCBI Taxonomy" id="1259189"/>
    <lineage>
        <taxon>Bacteria</taxon>
        <taxon>Bacillati</taxon>
        <taxon>Actinomycetota</taxon>
        <taxon>Actinomycetes</taxon>
        <taxon>Micrococcales</taxon>
        <taxon>Microbacteriaceae</taxon>
        <taxon>Cryobacterium</taxon>
    </lineage>
</organism>
<evidence type="ECO:0000256" key="1">
    <source>
        <dbReference type="SAM" id="Phobius"/>
    </source>
</evidence>
<feature type="transmembrane region" description="Helical" evidence="1">
    <location>
        <begin position="134"/>
        <end position="154"/>
    </location>
</feature>
<name>A0A4R8W7C7_9MICO</name>
<keyword evidence="1" id="KW-0472">Membrane</keyword>
<dbReference type="OrthoDB" id="3528804at2"/>
<evidence type="ECO:0000313" key="3">
    <source>
        <dbReference type="Proteomes" id="UP000297907"/>
    </source>
</evidence>
<protein>
    <recommendedName>
        <fullName evidence="4">DUF308 domain-containing protein</fullName>
    </recommendedName>
</protein>
<feature type="transmembrane region" description="Helical" evidence="1">
    <location>
        <begin position="60"/>
        <end position="79"/>
    </location>
</feature>
<keyword evidence="1" id="KW-0812">Transmembrane</keyword>
<dbReference type="RefSeq" id="WP_134453016.1">
    <property type="nucleotide sequence ID" value="NZ_SOFL01000016.1"/>
</dbReference>
<sequence length="170" mass="18151">MPVLSFRTVAILPAVLFSPTLVLAIVAPGSSWGTALGILFHLSALFFVSRVPAPEWARAAAFGWLALDVTVGIMTLNLVPFEIYMPMRLGGHVLGATWLIAVSLLSRPVILKVLGVFTGVWLALFSFFGASLPIILLGPAGVLIVVWFVIAGFYQPDPLGGLTRKLSPKP</sequence>
<reference evidence="2 3" key="1">
    <citation type="submission" date="2019-03" db="EMBL/GenBank/DDBJ databases">
        <title>Genomics of glacier-inhabiting Cryobacterium strains.</title>
        <authorList>
            <person name="Liu Q."/>
            <person name="Xin Y.-H."/>
        </authorList>
    </citation>
    <scope>NUCLEOTIDE SEQUENCE [LARGE SCALE GENOMIC DNA]</scope>
    <source>
        <strain evidence="2 3">RHLS22-1</strain>
    </source>
</reference>
<proteinExistence type="predicted"/>
<feature type="transmembrane region" description="Helical" evidence="1">
    <location>
        <begin position="109"/>
        <end position="128"/>
    </location>
</feature>
<evidence type="ECO:0000313" key="2">
    <source>
        <dbReference type="EMBL" id="TFC04092.1"/>
    </source>
</evidence>
<dbReference type="AlphaFoldDB" id="A0A4R8W7C7"/>